<dbReference type="Proteomes" id="UP001151760">
    <property type="component" value="Unassembled WGS sequence"/>
</dbReference>
<keyword evidence="1" id="KW-0695">RNA-directed DNA polymerase</keyword>
<dbReference type="PANTHER" id="PTHR15503">
    <property type="entry name" value="LDOC1 RELATED"/>
    <property type="match status" value="1"/>
</dbReference>
<sequence>MPSIQGNQNYTYKFLSDKIFDQVRVNPEIPIKYSMLRDYVVELQSTNPNTIVKITIERNTDPSLPTRVFQRIYLCLVALKLGFRARELLGLDGAFTKGPFPGQVLETIRLDSNNGIYPLDYALVEAKNRRRHEASRSFGGTQRPGHFAKDCRASFKRATPVNAVIIEFELGTCYECGSREHFRNTFPKLNRAPGQVGNRLTIEGNQNTRDNGKRATGRAFNVNVNEVEALQDPKVMTGTFSLNDHFATVLFDSRADFIFISTEFAPLLNVKPSIVNHGYVIEVADDKKIEVDRIIRDCKLELENSLFSINLIPLGQGSFDVIVGMDWLSQNKVVIVCHEKVAEIPFKGSGILWVQRERTLGAVKALMNAKVDEPKLSDISIVRDFVDVFLKDLSGLPPQRQVKFRIDLVPGATPVAKSPYRLAPSEMQELYGQL</sequence>
<keyword evidence="1" id="KW-0548">Nucleotidyltransferase</keyword>
<dbReference type="Gene3D" id="2.40.70.10">
    <property type="entry name" value="Acid Proteases"/>
    <property type="match status" value="1"/>
</dbReference>
<dbReference type="Gene3D" id="4.10.60.10">
    <property type="entry name" value="Zinc finger, CCHC-type"/>
    <property type="match status" value="1"/>
</dbReference>
<protein>
    <submittedName>
        <fullName evidence="1">Reverse transcriptase domain-containing protein</fullName>
    </submittedName>
</protein>
<dbReference type="GO" id="GO:0003964">
    <property type="term" value="F:RNA-directed DNA polymerase activity"/>
    <property type="evidence" value="ECO:0007669"/>
    <property type="project" value="UniProtKB-KW"/>
</dbReference>
<reference evidence="1" key="1">
    <citation type="journal article" date="2022" name="Int. J. Mol. Sci.">
        <title>Draft Genome of Tanacetum Coccineum: Genomic Comparison of Closely Related Tanacetum-Family Plants.</title>
        <authorList>
            <person name="Yamashiro T."/>
            <person name="Shiraishi A."/>
            <person name="Nakayama K."/>
            <person name="Satake H."/>
        </authorList>
    </citation>
    <scope>NUCLEOTIDE SEQUENCE</scope>
</reference>
<name>A0ABQ5DYT7_9ASTR</name>
<proteinExistence type="predicted"/>
<keyword evidence="1" id="KW-0808">Transferase</keyword>
<dbReference type="PANTHER" id="PTHR15503:SF45">
    <property type="entry name" value="RNA-DIRECTED DNA POLYMERASE HOMOLOG"/>
    <property type="match status" value="1"/>
</dbReference>
<accession>A0ABQ5DYT7</accession>
<dbReference type="SUPFAM" id="SSF50630">
    <property type="entry name" value="Acid proteases"/>
    <property type="match status" value="1"/>
</dbReference>
<keyword evidence="2" id="KW-1185">Reference proteome</keyword>
<dbReference type="Pfam" id="PF08284">
    <property type="entry name" value="RVP_2"/>
    <property type="match status" value="1"/>
</dbReference>
<comment type="caution">
    <text evidence="1">The sequence shown here is derived from an EMBL/GenBank/DDBJ whole genome shotgun (WGS) entry which is preliminary data.</text>
</comment>
<dbReference type="EMBL" id="BQNB010015805">
    <property type="protein sequence ID" value="GJT44355.1"/>
    <property type="molecule type" value="Genomic_DNA"/>
</dbReference>
<dbReference type="InterPro" id="IPR021109">
    <property type="entry name" value="Peptidase_aspartic_dom_sf"/>
</dbReference>
<reference evidence="1" key="2">
    <citation type="submission" date="2022-01" db="EMBL/GenBank/DDBJ databases">
        <authorList>
            <person name="Yamashiro T."/>
            <person name="Shiraishi A."/>
            <person name="Satake H."/>
            <person name="Nakayama K."/>
        </authorList>
    </citation>
    <scope>NUCLEOTIDE SEQUENCE</scope>
</reference>
<gene>
    <name evidence="1" type="ORF">Tco_0953070</name>
</gene>
<dbReference type="CDD" id="cd00303">
    <property type="entry name" value="retropepsin_like"/>
    <property type="match status" value="1"/>
</dbReference>
<evidence type="ECO:0000313" key="2">
    <source>
        <dbReference type="Proteomes" id="UP001151760"/>
    </source>
</evidence>
<evidence type="ECO:0000313" key="1">
    <source>
        <dbReference type="EMBL" id="GJT44355.1"/>
    </source>
</evidence>
<organism evidence="1 2">
    <name type="scientific">Tanacetum coccineum</name>
    <dbReference type="NCBI Taxonomy" id="301880"/>
    <lineage>
        <taxon>Eukaryota</taxon>
        <taxon>Viridiplantae</taxon>
        <taxon>Streptophyta</taxon>
        <taxon>Embryophyta</taxon>
        <taxon>Tracheophyta</taxon>
        <taxon>Spermatophyta</taxon>
        <taxon>Magnoliopsida</taxon>
        <taxon>eudicotyledons</taxon>
        <taxon>Gunneridae</taxon>
        <taxon>Pentapetalae</taxon>
        <taxon>asterids</taxon>
        <taxon>campanulids</taxon>
        <taxon>Asterales</taxon>
        <taxon>Asteraceae</taxon>
        <taxon>Asteroideae</taxon>
        <taxon>Anthemideae</taxon>
        <taxon>Anthemidinae</taxon>
        <taxon>Tanacetum</taxon>
    </lineage>
</organism>
<dbReference type="InterPro" id="IPR032567">
    <property type="entry name" value="RTL1-rel"/>
</dbReference>